<evidence type="ECO:0000313" key="3">
    <source>
        <dbReference type="WBParaSite" id="ALUE_0001629101-mRNA-1"/>
    </source>
</evidence>
<feature type="compositionally biased region" description="Low complexity" evidence="1">
    <location>
        <begin position="124"/>
        <end position="135"/>
    </location>
</feature>
<name>A0A0M3IE02_ASCLU</name>
<feature type="region of interest" description="Disordered" evidence="1">
    <location>
        <begin position="257"/>
        <end position="328"/>
    </location>
</feature>
<feature type="region of interest" description="Disordered" evidence="1">
    <location>
        <begin position="1"/>
        <end position="26"/>
    </location>
</feature>
<sequence length="495" mass="54139">MSHWAVESRSVRQFGSKTPQGKTGVEVSKELFDSSKEIASMTRSLPVDVQSALYNESDAVPSAFSEVSESDLTTPTVHVKMTNEGTEICFSNAKNGNTAQKSSSSKVGRMERGTDVQSFREYQSVSGKSASTKSSDTYLSPIKQSDLLLELPVDDQRREGSTKAKDEAEDASMKSSNLDSSYNNYKSINEATSSQFWHRKRPEIQKSSNIKKYESVEEPSDTLNSSSELVWASGTTAPGSYSPLVERILGGRIIQKGIEEAESGTTTTGKTDKISENIPESISNEEDDSEKKSELPDYSTLIQSDVSSKKPTPSYLNEESNDRSPVLLHVPRSELLTNDDVDIGSEYRPIVETIMDSALRSSTSSDDPCERFSLPTSATSSSISDGHINEQNFNKMTASIDLTKAQSSEKSTKSDYFSQQIKETRATPDCESGSGSGMESDNRNYGQVRDSSDHESFMTASPTPCSRNRSDPSSRSSTPDDAPFSLLESIGSRFV</sequence>
<dbReference type="Proteomes" id="UP000036681">
    <property type="component" value="Unplaced"/>
</dbReference>
<reference evidence="3" key="1">
    <citation type="submission" date="2017-02" db="UniProtKB">
        <authorList>
            <consortium name="WormBaseParasite"/>
        </authorList>
    </citation>
    <scope>IDENTIFICATION</scope>
</reference>
<feature type="compositionally biased region" description="Polar residues" evidence="1">
    <location>
        <begin position="11"/>
        <end position="21"/>
    </location>
</feature>
<feature type="compositionally biased region" description="Polar residues" evidence="1">
    <location>
        <begin position="404"/>
        <end position="421"/>
    </location>
</feature>
<keyword evidence="2" id="KW-1185">Reference proteome</keyword>
<feature type="compositionally biased region" description="Polar residues" evidence="1">
    <location>
        <begin position="92"/>
        <end position="106"/>
    </location>
</feature>
<proteinExistence type="predicted"/>
<feature type="compositionally biased region" description="Polar residues" evidence="1">
    <location>
        <begin position="173"/>
        <end position="183"/>
    </location>
</feature>
<protein>
    <submittedName>
        <fullName evidence="3">Neurabin-1</fullName>
    </submittedName>
</protein>
<organism evidence="2 3">
    <name type="scientific">Ascaris lumbricoides</name>
    <name type="common">Giant roundworm</name>
    <dbReference type="NCBI Taxonomy" id="6252"/>
    <lineage>
        <taxon>Eukaryota</taxon>
        <taxon>Metazoa</taxon>
        <taxon>Ecdysozoa</taxon>
        <taxon>Nematoda</taxon>
        <taxon>Chromadorea</taxon>
        <taxon>Rhabditida</taxon>
        <taxon>Spirurina</taxon>
        <taxon>Ascaridomorpha</taxon>
        <taxon>Ascaridoidea</taxon>
        <taxon>Ascarididae</taxon>
        <taxon>Ascaris</taxon>
    </lineage>
</organism>
<evidence type="ECO:0000313" key="2">
    <source>
        <dbReference type="Proteomes" id="UP000036681"/>
    </source>
</evidence>
<dbReference type="AlphaFoldDB" id="A0A0M3IE02"/>
<feature type="region of interest" description="Disordered" evidence="1">
    <location>
        <begin position="359"/>
        <end position="388"/>
    </location>
</feature>
<evidence type="ECO:0000256" key="1">
    <source>
        <dbReference type="SAM" id="MobiDB-lite"/>
    </source>
</evidence>
<feature type="region of interest" description="Disordered" evidence="1">
    <location>
        <begin position="90"/>
        <end position="183"/>
    </location>
</feature>
<feature type="region of interest" description="Disordered" evidence="1">
    <location>
        <begin position="404"/>
        <end position="495"/>
    </location>
</feature>
<accession>A0A0M3IE02</accession>
<dbReference type="WBParaSite" id="ALUE_0001629101-mRNA-1">
    <property type="protein sequence ID" value="ALUE_0001629101-mRNA-1"/>
    <property type="gene ID" value="ALUE_0001629101"/>
</dbReference>
<feature type="compositionally biased region" description="Polar residues" evidence="1">
    <location>
        <begin position="300"/>
        <end position="318"/>
    </location>
</feature>
<feature type="compositionally biased region" description="Low complexity" evidence="1">
    <location>
        <begin position="373"/>
        <end position="384"/>
    </location>
</feature>
<feature type="compositionally biased region" description="Basic and acidic residues" evidence="1">
    <location>
        <begin position="154"/>
        <end position="166"/>
    </location>
</feature>
<feature type="compositionally biased region" description="Low complexity" evidence="1">
    <location>
        <begin position="464"/>
        <end position="481"/>
    </location>
</feature>